<name>A0A9N9P3N9_9GLOM</name>
<dbReference type="Gene3D" id="1.10.287.370">
    <property type="match status" value="1"/>
</dbReference>
<comment type="caution">
    <text evidence="1">The sequence shown here is derived from an EMBL/GenBank/DDBJ whole genome shotgun (WGS) entry which is preliminary data.</text>
</comment>
<feature type="non-terminal residue" evidence="1">
    <location>
        <position position="43"/>
    </location>
</feature>
<accession>A0A9N9P3N9</accession>
<dbReference type="AlphaFoldDB" id="A0A9N9P3N9"/>
<reference evidence="1" key="1">
    <citation type="submission" date="2021-06" db="EMBL/GenBank/DDBJ databases">
        <authorList>
            <person name="Kallberg Y."/>
            <person name="Tangrot J."/>
            <person name="Rosling A."/>
        </authorList>
    </citation>
    <scope>NUCLEOTIDE SEQUENCE</scope>
    <source>
        <strain evidence="1">CL551</strain>
    </source>
</reference>
<dbReference type="InterPro" id="IPR009053">
    <property type="entry name" value="Prefoldin"/>
</dbReference>
<sequence>MSIEARLESATTEFQKIQKDLTSAVEARQKLDTQLQENEIVEK</sequence>
<dbReference type="OrthoDB" id="248120at2759"/>
<dbReference type="EMBL" id="CAJVPV010053227">
    <property type="protein sequence ID" value="CAG8781647.1"/>
    <property type="molecule type" value="Genomic_DNA"/>
</dbReference>
<dbReference type="Proteomes" id="UP000789342">
    <property type="component" value="Unassembled WGS sequence"/>
</dbReference>
<organism evidence="1 2">
    <name type="scientific">Acaulospora morrowiae</name>
    <dbReference type="NCBI Taxonomy" id="94023"/>
    <lineage>
        <taxon>Eukaryota</taxon>
        <taxon>Fungi</taxon>
        <taxon>Fungi incertae sedis</taxon>
        <taxon>Mucoromycota</taxon>
        <taxon>Glomeromycotina</taxon>
        <taxon>Glomeromycetes</taxon>
        <taxon>Diversisporales</taxon>
        <taxon>Acaulosporaceae</taxon>
        <taxon>Acaulospora</taxon>
    </lineage>
</organism>
<proteinExistence type="predicted"/>
<dbReference type="SUPFAM" id="SSF46579">
    <property type="entry name" value="Prefoldin"/>
    <property type="match status" value="1"/>
</dbReference>
<evidence type="ECO:0000313" key="1">
    <source>
        <dbReference type="EMBL" id="CAG8781647.1"/>
    </source>
</evidence>
<gene>
    <name evidence="1" type="ORF">AMORRO_LOCUS17372</name>
</gene>
<evidence type="ECO:0000313" key="2">
    <source>
        <dbReference type="Proteomes" id="UP000789342"/>
    </source>
</evidence>
<keyword evidence="2" id="KW-1185">Reference proteome</keyword>
<protein>
    <submittedName>
        <fullName evidence="1">10758_t:CDS:1</fullName>
    </submittedName>
</protein>